<evidence type="ECO:0000313" key="1">
    <source>
        <dbReference type="EMBL" id="MDV7023953.1"/>
    </source>
</evidence>
<dbReference type="Pfam" id="PF05638">
    <property type="entry name" value="T6SS_HCP"/>
    <property type="match status" value="1"/>
</dbReference>
<dbReference type="InterPro" id="IPR008514">
    <property type="entry name" value="T6SS_Hcp"/>
</dbReference>
<dbReference type="RefSeq" id="WP_317678689.1">
    <property type="nucleotide sequence ID" value="NZ_JAWLOF010000010.1"/>
</dbReference>
<dbReference type="PANTHER" id="PTHR34319:SF7">
    <property type="entry name" value="HNH ENDONUCLEASE DOMAIN-CONTAINING PROTEIN"/>
    <property type="match status" value="1"/>
</dbReference>
<reference evidence="1 2" key="1">
    <citation type="submission" date="2023-10" db="EMBL/GenBank/DDBJ databases">
        <authorList>
            <person name="Dale J."/>
        </authorList>
    </citation>
    <scope>NUCLEOTIDE SEQUENCE [LARGE SCALE GENOMIC DNA]</scope>
    <source>
        <strain evidence="1 2">2023EL-00970</strain>
    </source>
</reference>
<evidence type="ECO:0000313" key="2">
    <source>
        <dbReference type="Proteomes" id="UP001187066"/>
    </source>
</evidence>
<dbReference type="InterPro" id="IPR052947">
    <property type="entry name" value="T6SS_Hcp1_domain"/>
</dbReference>
<dbReference type="InterPro" id="IPR036624">
    <property type="entry name" value="Hcp1-lik_sf"/>
</dbReference>
<keyword evidence="2" id="KW-1185">Reference proteome</keyword>
<dbReference type="PANTHER" id="PTHR34319">
    <property type="entry name" value="MAJOR EXPORTED PROTEIN"/>
    <property type="match status" value="1"/>
</dbReference>
<dbReference type="Proteomes" id="UP001187066">
    <property type="component" value="Unassembled WGS sequence"/>
</dbReference>
<dbReference type="SUPFAM" id="SSF141452">
    <property type="entry name" value="Hcp1-like"/>
    <property type="match status" value="1"/>
</dbReference>
<dbReference type="Gene3D" id="2.30.110.20">
    <property type="entry name" value="Hcp1-like"/>
    <property type="match status" value="1"/>
</dbReference>
<accession>A0ABU4E4A5</accession>
<dbReference type="NCBIfam" id="TIGR03344">
    <property type="entry name" value="VI_effect_Hcp1"/>
    <property type="match status" value="1"/>
</dbReference>
<comment type="caution">
    <text evidence="1">The sequence shown here is derived from an EMBL/GenBank/DDBJ whole genome shotgun (WGS) entry which is preliminary data.</text>
</comment>
<dbReference type="EMBL" id="JAWLOF010000010">
    <property type="protein sequence ID" value="MDV7023953.1"/>
    <property type="molecule type" value="Genomic_DNA"/>
</dbReference>
<gene>
    <name evidence="1" type="primary">tssD</name>
    <name evidence="1" type="ORF">R4P48_14850</name>
</gene>
<organism evidence="1 2">
    <name type="scientific">Atlantibacter subterraneus</name>
    <dbReference type="NCBI Taxonomy" id="255519"/>
    <lineage>
        <taxon>Bacteria</taxon>
        <taxon>Pseudomonadati</taxon>
        <taxon>Pseudomonadota</taxon>
        <taxon>Gammaproteobacteria</taxon>
        <taxon>Enterobacterales</taxon>
        <taxon>Enterobacteriaceae</taxon>
        <taxon>Atlantibacter</taxon>
    </lineage>
</organism>
<sequence>MSCAIYLNITGQRQGLISAGCSTSASVGNYWRAGHEDEILAFSLANKITSTGKGCNLQTLTFCKLVDKSTPLLCNAINNNELLFMQFYFYRIDKAGRWEKYYFIELRNASVVKLFHNFNFNDLHSESVSVQYDYILCKNIVANTEFSYLALPVDYNNLFVPSPANKNRTLNSKGVGRLLAAGGIYNGNIEGYRKTAKQLGGDAPAGYDQVMNDQVKGGIIAGVSLVSALGVSRAEMVSHLSQLNKLHVLGKVEGEYSAINPGPLNEWLAETFSGGVYKEIRLTDDTVFFRGGTHSVQLGRFFSYETPQGIIQTRMDKALLPVWPDGKQSPLDSYHVISIPEGTKIYVGQVSYQTDLYAGGTEQVVIPAPWDIPGVKILHSGAIK</sequence>
<proteinExistence type="predicted"/>
<protein>
    <submittedName>
        <fullName evidence="1">Type VI secretion system tube protein TssD</fullName>
    </submittedName>
</protein>
<name>A0ABU4E4A5_9ENTR</name>